<sequence>MKASLRRLPSFQGRRGSEISSEIRAVEGPIILAIASPFPCVLREGYSRDWVNDQPGWESPIHVVSSQKGPILNGLEEKSRLGIEELNPRKRNPNLLITF</sequence>
<dbReference type="AlphaFoldDB" id="A0A4Y2KJM0"/>
<evidence type="ECO:0000313" key="2">
    <source>
        <dbReference type="Proteomes" id="UP000499080"/>
    </source>
</evidence>
<accession>A0A4Y2KJM0</accession>
<gene>
    <name evidence="1" type="ORF">AVEN_1704_1</name>
</gene>
<dbReference type="OrthoDB" id="29853at2759"/>
<dbReference type="EMBL" id="BGPR01004735">
    <property type="protein sequence ID" value="GBN02804.1"/>
    <property type="molecule type" value="Genomic_DNA"/>
</dbReference>
<organism evidence="1 2">
    <name type="scientific">Araneus ventricosus</name>
    <name type="common">Orbweaver spider</name>
    <name type="synonym">Epeira ventricosa</name>
    <dbReference type="NCBI Taxonomy" id="182803"/>
    <lineage>
        <taxon>Eukaryota</taxon>
        <taxon>Metazoa</taxon>
        <taxon>Ecdysozoa</taxon>
        <taxon>Arthropoda</taxon>
        <taxon>Chelicerata</taxon>
        <taxon>Arachnida</taxon>
        <taxon>Araneae</taxon>
        <taxon>Araneomorphae</taxon>
        <taxon>Entelegynae</taxon>
        <taxon>Araneoidea</taxon>
        <taxon>Araneidae</taxon>
        <taxon>Araneus</taxon>
    </lineage>
</organism>
<proteinExistence type="predicted"/>
<evidence type="ECO:0000313" key="1">
    <source>
        <dbReference type="EMBL" id="GBN02804.1"/>
    </source>
</evidence>
<comment type="caution">
    <text evidence="1">The sequence shown here is derived from an EMBL/GenBank/DDBJ whole genome shotgun (WGS) entry which is preliminary data.</text>
</comment>
<name>A0A4Y2KJM0_ARAVE</name>
<keyword evidence="2" id="KW-1185">Reference proteome</keyword>
<protein>
    <submittedName>
        <fullName evidence="1">Uncharacterized protein</fullName>
    </submittedName>
</protein>
<dbReference type="Proteomes" id="UP000499080">
    <property type="component" value="Unassembled WGS sequence"/>
</dbReference>
<reference evidence="1 2" key="1">
    <citation type="journal article" date="2019" name="Sci. Rep.">
        <title>Orb-weaving spider Araneus ventricosus genome elucidates the spidroin gene catalogue.</title>
        <authorList>
            <person name="Kono N."/>
            <person name="Nakamura H."/>
            <person name="Ohtoshi R."/>
            <person name="Moran D.A.P."/>
            <person name="Shinohara A."/>
            <person name="Yoshida Y."/>
            <person name="Fujiwara M."/>
            <person name="Mori M."/>
            <person name="Tomita M."/>
            <person name="Arakawa K."/>
        </authorList>
    </citation>
    <scope>NUCLEOTIDE SEQUENCE [LARGE SCALE GENOMIC DNA]</scope>
</reference>